<feature type="transmembrane region" description="Helical" evidence="1">
    <location>
        <begin position="151"/>
        <end position="170"/>
    </location>
</feature>
<dbReference type="Proteomes" id="UP001199296">
    <property type="component" value="Unassembled WGS sequence"/>
</dbReference>
<feature type="transmembrane region" description="Helical" evidence="1">
    <location>
        <begin position="25"/>
        <end position="58"/>
    </location>
</feature>
<accession>A0AAW4WSI8</accession>
<feature type="transmembrane region" description="Helical" evidence="1">
    <location>
        <begin position="70"/>
        <end position="91"/>
    </location>
</feature>
<dbReference type="EMBL" id="JAJFAT010000002">
    <property type="protein sequence ID" value="MCC3144072.1"/>
    <property type="molecule type" value="Genomic_DNA"/>
</dbReference>
<proteinExistence type="predicted"/>
<gene>
    <name evidence="2" type="ORF">LJ207_01915</name>
</gene>
<dbReference type="RefSeq" id="WP_229343573.1">
    <property type="nucleotide sequence ID" value="NZ_JAJFAT010000002.1"/>
</dbReference>
<comment type="caution">
    <text evidence="2">The sequence shown here is derived from an EMBL/GenBank/DDBJ whole genome shotgun (WGS) entry which is preliminary data.</text>
</comment>
<feature type="transmembrane region" description="Helical" evidence="1">
    <location>
        <begin position="117"/>
        <end position="144"/>
    </location>
</feature>
<dbReference type="AlphaFoldDB" id="A0AAW4WSI8"/>
<evidence type="ECO:0000313" key="2">
    <source>
        <dbReference type="EMBL" id="MCC3144072.1"/>
    </source>
</evidence>
<feature type="transmembrane region" description="Helical" evidence="1">
    <location>
        <begin position="176"/>
        <end position="193"/>
    </location>
</feature>
<protein>
    <submittedName>
        <fullName evidence="2">Uncharacterized protein</fullName>
    </submittedName>
</protein>
<keyword evidence="3" id="KW-1185">Reference proteome</keyword>
<keyword evidence="1" id="KW-1133">Transmembrane helix</keyword>
<organism evidence="2 3">
    <name type="scientific">Halanaerobium polyolivorans</name>
    <dbReference type="NCBI Taxonomy" id="2886943"/>
    <lineage>
        <taxon>Bacteria</taxon>
        <taxon>Bacillati</taxon>
        <taxon>Bacillota</taxon>
        <taxon>Clostridia</taxon>
        <taxon>Halanaerobiales</taxon>
        <taxon>Halanaerobiaceae</taxon>
        <taxon>Halanaerobium</taxon>
    </lineage>
</organism>
<sequence>MIELIVFAAANYFLVAYFKKEETAYLYLGSLILALTYILTPVVILLLPLYSLIFYFQLVFKDKEKAWAQLFTFILPSLAAVFSLSYISWLYGNGFRLIYLNNGLFNSVTLYSGNLDYYAFASNLISNLIFIALSYFTVLLYFIFKEGLNKPYLYLFIMPVLLQFIGYFTTGLKTDISFYIIYLFFVMIFFILFSDELSLKLKRIYSLAVISNVIITVIYLSTAINIYLPENYILINQNIDSFLNSLESIVLDNWPGPSLF</sequence>
<keyword evidence="1" id="KW-0812">Transmembrane</keyword>
<evidence type="ECO:0000313" key="3">
    <source>
        <dbReference type="Proteomes" id="UP001199296"/>
    </source>
</evidence>
<reference evidence="2 3" key="1">
    <citation type="submission" date="2021-10" db="EMBL/GenBank/DDBJ databases">
        <authorList>
            <person name="Grouzdev D.S."/>
            <person name="Pantiukh K.S."/>
            <person name="Krutkina M.S."/>
        </authorList>
    </citation>
    <scope>NUCLEOTIDE SEQUENCE [LARGE SCALE GENOMIC DNA]</scope>
    <source>
        <strain evidence="2 3">Z-7514</strain>
    </source>
</reference>
<evidence type="ECO:0000256" key="1">
    <source>
        <dbReference type="SAM" id="Phobius"/>
    </source>
</evidence>
<feature type="transmembrane region" description="Helical" evidence="1">
    <location>
        <begin position="205"/>
        <end position="228"/>
    </location>
</feature>
<keyword evidence="1" id="KW-0472">Membrane</keyword>
<name>A0AAW4WSI8_9FIRM</name>